<dbReference type="KEGG" id="tpla:ElP_71140"/>
<keyword evidence="1" id="KW-0614">Plasmid</keyword>
<accession>A0A518HE72</accession>
<geneLocation type="plasmid" evidence="2">
    <name>pelp_1</name>
</geneLocation>
<evidence type="ECO:0000313" key="2">
    <source>
        <dbReference type="Proteomes" id="UP000317835"/>
    </source>
</evidence>
<protein>
    <submittedName>
        <fullName evidence="1">Uncharacterized protein</fullName>
    </submittedName>
</protein>
<dbReference type="RefSeq" id="WP_197447180.1">
    <property type="nucleotide sequence ID" value="NZ_CP036427.1"/>
</dbReference>
<proteinExistence type="predicted"/>
<dbReference type="EMBL" id="CP036427">
    <property type="protein sequence ID" value="QDV39150.1"/>
    <property type="molecule type" value="Genomic_DNA"/>
</dbReference>
<dbReference type="Proteomes" id="UP000317835">
    <property type="component" value="Plasmid pElP_1"/>
</dbReference>
<keyword evidence="2" id="KW-1185">Reference proteome</keyword>
<dbReference type="AlphaFoldDB" id="A0A518HE72"/>
<gene>
    <name evidence="1" type="ORF">ElP_71140</name>
</gene>
<reference evidence="1 2" key="1">
    <citation type="submission" date="2019-02" db="EMBL/GenBank/DDBJ databases">
        <title>Deep-cultivation of Planctomycetes and their phenomic and genomic characterization uncovers novel biology.</title>
        <authorList>
            <person name="Wiegand S."/>
            <person name="Jogler M."/>
            <person name="Boedeker C."/>
            <person name="Pinto D."/>
            <person name="Vollmers J."/>
            <person name="Rivas-Marin E."/>
            <person name="Kohn T."/>
            <person name="Peeters S.H."/>
            <person name="Heuer A."/>
            <person name="Rast P."/>
            <person name="Oberbeckmann S."/>
            <person name="Bunk B."/>
            <person name="Jeske O."/>
            <person name="Meyerdierks A."/>
            <person name="Storesund J.E."/>
            <person name="Kallscheuer N."/>
            <person name="Luecker S."/>
            <person name="Lage O.M."/>
            <person name="Pohl T."/>
            <person name="Merkel B.J."/>
            <person name="Hornburger P."/>
            <person name="Mueller R.-W."/>
            <person name="Bruemmer F."/>
            <person name="Labrenz M."/>
            <person name="Spormann A.M."/>
            <person name="Op den Camp H."/>
            <person name="Overmann J."/>
            <person name="Amann R."/>
            <person name="Jetten M.S.M."/>
            <person name="Mascher T."/>
            <person name="Medema M.H."/>
            <person name="Devos D.P."/>
            <person name="Kaster A.-K."/>
            <person name="Ovreas L."/>
            <person name="Rohde M."/>
            <person name="Galperin M.Y."/>
            <person name="Jogler C."/>
        </authorList>
    </citation>
    <scope>NUCLEOTIDE SEQUENCE [LARGE SCALE GENOMIC DNA]</scope>
    <source>
        <strain evidence="1 2">ElP</strain>
        <plasmid evidence="2">pelp_1</plasmid>
    </source>
</reference>
<name>A0A518HE72_9BACT</name>
<organism evidence="1 2">
    <name type="scientific">Tautonia plasticadhaerens</name>
    <dbReference type="NCBI Taxonomy" id="2527974"/>
    <lineage>
        <taxon>Bacteria</taxon>
        <taxon>Pseudomonadati</taxon>
        <taxon>Planctomycetota</taxon>
        <taxon>Planctomycetia</taxon>
        <taxon>Isosphaerales</taxon>
        <taxon>Isosphaeraceae</taxon>
        <taxon>Tautonia</taxon>
    </lineage>
</organism>
<evidence type="ECO:0000313" key="1">
    <source>
        <dbReference type="EMBL" id="QDV39150.1"/>
    </source>
</evidence>
<sequence length="55" mass="5974">MPLEAPEASTVDVILDLTGQARRRVAGLVEAARCLVLGWVERNIVAEFPADEDLP</sequence>